<evidence type="ECO:0000313" key="1">
    <source>
        <dbReference type="EMBL" id="MBX72024.1"/>
    </source>
</evidence>
<proteinExistence type="predicted"/>
<dbReference type="AlphaFoldDB" id="A0A2P2QYR8"/>
<sequence>MFMFGVHYLEDAKYMVMHSWGKGWQSV</sequence>
<accession>A0A2P2QYR8</accession>
<name>A0A2P2QYR8_RHIMU</name>
<organism evidence="1">
    <name type="scientific">Rhizophora mucronata</name>
    <name type="common">Asiatic mangrove</name>
    <dbReference type="NCBI Taxonomy" id="61149"/>
    <lineage>
        <taxon>Eukaryota</taxon>
        <taxon>Viridiplantae</taxon>
        <taxon>Streptophyta</taxon>
        <taxon>Embryophyta</taxon>
        <taxon>Tracheophyta</taxon>
        <taxon>Spermatophyta</taxon>
        <taxon>Magnoliopsida</taxon>
        <taxon>eudicotyledons</taxon>
        <taxon>Gunneridae</taxon>
        <taxon>Pentapetalae</taxon>
        <taxon>rosids</taxon>
        <taxon>fabids</taxon>
        <taxon>Malpighiales</taxon>
        <taxon>Rhizophoraceae</taxon>
        <taxon>Rhizophora</taxon>
    </lineage>
</organism>
<dbReference type="EMBL" id="GGEC01091540">
    <property type="protein sequence ID" value="MBX72024.1"/>
    <property type="molecule type" value="Transcribed_RNA"/>
</dbReference>
<protein>
    <submittedName>
        <fullName evidence="1">Uncharacterized protein</fullName>
    </submittedName>
</protein>
<reference evidence="1" key="1">
    <citation type="submission" date="2018-02" db="EMBL/GenBank/DDBJ databases">
        <title>Rhizophora mucronata_Transcriptome.</title>
        <authorList>
            <person name="Meera S.P."/>
            <person name="Sreeshan A."/>
            <person name="Augustine A."/>
        </authorList>
    </citation>
    <scope>NUCLEOTIDE SEQUENCE</scope>
    <source>
        <tissue evidence="1">Leaf</tissue>
    </source>
</reference>